<dbReference type="Pfam" id="PF02365">
    <property type="entry name" value="NAM"/>
    <property type="match status" value="1"/>
</dbReference>
<dbReference type="GO" id="GO:0003677">
    <property type="term" value="F:DNA binding"/>
    <property type="evidence" value="ECO:0007669"/>
    <property type="project" value="UniProtKB-KW"/>
</dbReference>
<dbReference type="EMBL" id="OX459118">
    <property type="protein sequence ID" value="CAI9091201.1"/>
    <property type="molecule type" value="Genomic_DNA"/>
</dbReference>
<evidence type="ECO:0000256" key="3">
    <source>
        <dbReference type="ARBA" id="ARBA00023125"/>
    </source>
</evidence>
<keyword evidence="9" id="KW-1185">Reference proteome</keyword>
<evidence type="ECO:0000256" key="4">
    <source>
        <dbReference type="ARBA" id="ARBA00023163"/>
    </source>
</evidence>
<keyword evidence="5" id="KW-0539">Nucleus</keyword>
<dbReference type="InterPro" id="IPR036093">
    <property type="entry name" value="NAC_dom_sf"/>
</dbReference>
<evidence type="ECO:0000256" key="5">
    <source>
        <dbReference type="ARBA" id="ARBA00023242"/>
    </source>
</evidence>
<organism evidence="8 9">
    <name type="scientific">Oldenlandia corymbosa var. corymbosa</name>
    <dbReference type="NCBI Taxonomy" id="529605"/>
    <lineage>
        <taxon>Eukaryota</taxon>
        <taxon>Viridiplantae</taxon>
        <taxon>Streptophyta</taxon>
        <taxon>Embryophyta</taxon>
        <taxon>Tracheophyta</taxon>
        <taxon>Spermatophyta</taxon>
        <taxon>Magnoliopsida</taxon>
        <taxon>eudicotyledons</taxon>
        <taxon>Gunneridae</taxon>
        <taxon>Pentapetalae</taxon>
        <taxon>asterids</taxon>
        <taxon>lamiids</taxon>
        <taxon>Gentianales</taxon>
        <taxon>Rubiaceae</taxon>
        <taxon>Rubioideae</taxon>
        <taxon>Spermacoceae</taxon>
        <taxon>Hedyotis-Oldenlandia complex</taxon>
        <taxon>Oldenlandia</taxon>
    </lineage>
</organism>
<evidence type="ECO:0000313" key="9">
    <source>
        <dbReference type="Proteomes" id="UP001161247"/>
    </source>
</evidence>
<dbReference type="InterPro" id="IPR003441">
    <property type="entry name" value="NAC-dom"/>
</dbReference>
<dbReference type="Gene3D" id="2.170.150.80">
    <property type="entry name" value="NAC domain"/>
    <property type="match status" value="1"/>
</dbReference>
<evidence type="ECO:0000259" key="7">
    <source>
        <dbReference type="PROSITE" id="PS51005"/>
    </source>
</evidence>
<protein>
    <submittedName>
        <fullName evidence="8">OLC1v1026162C2</fullName>
    </submittedName>
</protein>
<dbReference type="Proteomes" id="UP001161247">
    <property type="component" value="Chromosome 1"/>
</dbReference>
<feature type="transmembrane region" description="Helical" evidence="6">
    <location>
        <begin position="583"/>
        <end position="609"/>
    </location>
</feature>
<dbReference type="AlphaFoldDB" id="A0AAV1C6R8"/>
<keyword evidence="6" id="KW-0472">Membrane</keyword>
<keyword evidence="6" id="KW-1133">Transmembrane helix</keyword>
<keyword evidence="3" id="KW-0238">DNA-binding</keyword>
<gene>
    <name evidence="8" type="ORF">OLC1_LOCUS3188</name>
</gene>
<keyword evidence="6" id="KW-0812">Transmembrane</keyword>
<dbReference type="GO" id="GO:0005634">
    <property type="term" value="C:nucleus"/>
    <property type="evidence" value="ECO:0007669"/>
    <property type="project" value="UniProtKB-SubCell"/>
</dbReference>
<dbReference type="SUPFAM" id="SSF101941">
    <property type="entry name" value="NAC domain"/>
    <property type="match status" value="1"/>
</dbReference>
<dbReference type="PANTHER" id="PTHR31744">
    <property type="entry name" value="PROTEIN CUP-SHAPED COTYLEDON 2-RELATED"/>
    <property type="match status" value="1"/>
</dbReference>
<reference evidence="8" key="1">
    <citation type="submission" date="2023-03" db="EMBL/GenBank/DDBJ databases">
        <authorList>
            <person name="Julca I."/>
        </authorList>
    </citation>
    <scope>NUCLEOTIDE SEQUENCE</scope>
</reference>
<evidence type="ECO:0000313" key="8">
    <source>
        <dbReference type="EMBL" id="CAI9091201.1"/>
    </source>
</evidence>
<dbReference type="GO" id="GO:0006355">
    <property type="term" value="P:regulation of DNA-templated transcription"/>
    <property type="evidence" value="ECO:0007669"/>
    <property type="project" value="InterPro"/>
</dbReference>
<comment type="subcellular location">
    <subcellularLocation>
        <location evidence="1">Nucleus</location>
    </subcellularLocation>
</comment>
<evidence type="ECO:0000256" key="6">
    <source>
        <dbReference type="SAM" id="Phobius"/>
    </source>
</evidence>
<proteinExistence type="predicted"/>
<keyword evidence="2" id="KW-0805">Transcription regulation</keyword>
<keyword evidence="4" id="KW-0804">Transcription</keyword>
<name>A0AAV1C6R8_OLDCO</name>
<evidence type="ECO:0000256" key="2">
    <source>
        <dbReference type="ARBA" id="ARBA00023015"/>
    </source>
</evidence>
<feature type="domain" description="NAC" evidence="7">
    <location>
        <begin position="9"/>
        <end position="159"/>
    </location>
</feature>
<dbReference type="FunFam" id="2.170.150.80:FF:000002">
    <property type="entry name" value="Nac domain-containing protein 86"/>
    <property type="match status" value="1"/>
</dbReference>
<accession>A0AAV1C6R8</accession>
<dbReference type="PROSITE" id="PS51005">
    <property type="entry name" value="NAC"/>
    <property type="match status" value="1"/>
</dbReference>
<evidence type="ECO:0000256" key="1">
    <source>
        <dbReference type="ARBA" id="ARBA00004123"/>
    </source>
</evidence>
<dbReference type="PANTHER" id="PTHR31744:SF210">
    <property type="entry name" value="NAC DOMAIN-CONTAINING PROTEIN 86-LIKE"/>
    <property type="match status" value="1"/>
</dbReference>
<sequence length="610" mass="67890">MVSNTSPSLAPGFRFKPTDEELVVYYLRRKTLGRPFHAGLISDIDIYKAEPWDLPGKSSHKSRDLEWYFFSGLDRKYGNGDRTNRATEQGYWKTTGKDREVNHRNKLVGMKKTLVYHHGRAPKGTRTNWVMHEYRLIDESMGKAAFSQDAHVVCRIFQKSGSGPKNGEQYGAPFVEEEWEADDLEMFPKLEVAEGVDVGNDDYLDGLELEQILASSIPADDSLIDLDQFCGEDVNSSEETVDCKIDPEMVSSGVEEFLQSEDHKLYGLPVHCDMNQGIVKDSPVSTGVNEYYGVSDQSEEQNAYNLPVEYGMPQNPVKNEYNIEPISILSTVAADVGDIPDQPYVDAMDNFACDGAFLESDDLSNPISDASCGGLLDDYDYWACLDTNDEEFFNFDSLEMFGDNVAPVSEEAAQKVNPGFDLHAPTMLFNFKLCLIQFYIFQDLKNETQAIDVASLPIPGDKADDASSSKLQPSKDYAPGLHYPFLKQASRMLESIPAPPAYASEFPSKDAALHLYPSSSTTARVTAGMIQIGNMDGNVDWLSDKSARFNIVLSFGVSRGVDNSTTLESVVRIHPGKNTSGVFSGWLCFMFFWVLVLSMSFKIGTYVCAQ</sequence>